<protein>
    <submittedName>
        <fullName evidence="4">NUDIX hydrolase</fullName>
    </submittedName>
</protein>
<dbReference type="GO" id="GO:0006753">
    <property type="term" value="P:nucleoside phosphate metabolic process"/>
    <property type="evidence" value="ECO:0007669"/>
    <property type="project" value="TreeGrafter"/>
</dbReference>
<proteinExistence type="predicted"/>
<evidence type="ECO:0000256" key="2">
    <source>
        <dbReference type="ARBA" id="ARBA00022801"/>
    </source>
</evidence>
<dbReference type="InterPro" id="IPR015797">
    <property type="entry name" value="NUDIX_hydrolase-like_dom_sf"/>
</dbReference>
<name>A0A510HN50_9ACTN</name>
<dbReference type="EMBL" id="AP019791">
    <property type="protein sequence ID" value="BBL80073.1"/>
    <property type="molecule type" value="Genomic_DNA"/>
</dbReference>
<evidence type="ECO:0000313" key="4">
    <source>
        <dbReference type="EMBL" id="BBL80073.1"/>
    </source>
</evidence>
<evidence type="ECO:0000259" key="3">
    <source>
        <dbReference type="PROSITE" id="PS51462"/>
    </source>
</evidence>
<dbReference type="Proteomes" id="UP000318065">
    <property type="component" value="Chromosome"/>
</dbReference>
<comment type="cofactor">
    <cofactor evidence="1">
        <name>Mg(2+)</name>
        <dbReference type="ChEBI" id="CHEBI:18420"/>
    </cofactor>
</comment>
<sequence>MPPEEPASRRWEVLSSERLLETPYFALRTERLRLPDGEVKDPYYVLERPDAVFAFPLTRDGQVVLVRQYRPPLRRMELCIPAGLVEPGEPPEAAARRELLEETGYGGGEWEYMLRLASSPGLKNNWAYLFLARGVEPLAPPDPDEHERLELVLVPPEKLMGMVSSGEIVSATGAAAIMLALGRLRQ</sequence>
<dbReference type="Pfam" id="PF00293">
    <property type="entry name" value="NUDIX"/>
    <property type="match status" value="1"/>
</dbReference>
<evidence type="ECO:0000313" key="5">
    <source>
        <dbReference type="Proteomes" id="UP000318065"/>
    </source>
</evidence>
<dbReference type="Gene3D" id="3.90.79.10">
    <property type="entry name" value="Nucleoside Triphosphate Pyrophosphohydrolase"/>
    <property type="match status" value="1"/>
</dbReference>
<dbReference type="GO" id="GO:0019693">
    <property type="term" value="P:ribose phosphate metabolic process"/>
    <property type="evidence" value="ECO:0007669"/>
    <property type="project" value="TreeGrafter"/>
</dbReference>
<feature type="domain" description="Nudix hydrolase" evidence="3">
    <location>
        <begin position="47"/>
        <end position="176"/>
    </location>
</feature>
<reference evidence="4" key="1">
    <citation type="journal article" date="2019" name="Microbiol. Resour. Announc.">
        <title>Complete Genome Sequence of Rubrobacter xylanophilus Strain AA3-22, Isolated from Arima Onsen in Japan.</title>
        <authorList>
            <person name="Tomariguchi N."/>
            <person name="Miyazaki K."/>
        </authorList>
    </citation>
    <scope>NUCLEOTIDE SEQUENCE [LARGE SCALE GENOMIC DNA]</scope>
    <source>
        <strain evidence="4">AA3-22</strain>
    </source>
</reference>
<dbReference type="PANTHER" id="PTHR11839">
    <property type="entry name" value="UDP/ADP-SUGAR PYROPHOSPHATASE"/>
    <property type="match status" value="1"/>
</dbReference>
<dbReference type="CDD" id="cd03424">
    <property type="entry name" value="NUDIX_ADPRase_Nudt5_UGPPase_Nudt14"/>
    <property type="match status" value="1"/>
</dbReference>
<dbReference type="SUPFAM" id="SSF55811">
    <property type="entry name" value="Nudix"/>
    <property type="match status" value="1"/>
</dbReference>
<dbReference type="PROSITE" id="PS51462">
    <property type="entry name" value="NUDIX"/>
    <property type="match status" value="1"/>
</dbReference>
<dbReference type="InterPro" id="IPR020084">
    <property type="entry name" value="NUDIX_hydrolase_CS"/>
</dbReference>
<dbReference type="GO" id="GO:0016787">
    <property type="term" value="F:hydrolase activity"/>
    <property type="evidence" value="ECO:0007669"/>
    <property type="project" value="UniProtKB-KW"/>
</dbReference>
<keyword evidence="2 4" id="KW-0378">Hydrolase</keyword>
<gene>
    <name evidence="4" type="ORF">RxyAA322_19270</name>
</gene>
<dbReference type="InterPro" id="IPR000086">
    <property type="entry name" value="NUDIX_hydrolase_dom"/>
</dbReference>
<accession>A0A510HN50</accession>
<dbReference type="AlphaFoldDB" id="A0A510HN50"/>
<dbReference type="PROSITE" id="PS00893">
    <property type="entry name" value="NUDIX_BOX"/>
    <property type="match status" value="1"/>
</dbReference>
<keyword evidence="5" id="KW-1185">Reference proteome</keyword>
<evidence type="ECO:0000256" key="1">
    <source>
        <dbReference type="ARBA" id="ARBA00001946"/>
    </source>
</evidence>
<dbReference type="RefSeq" id="WP_172620778.1">
    <property type="nucleotide sequence ID" value="NZ_AP019791.1"/>
</dbReference>
<dbReference type="PANTHER" id="PTHR11839:SF18">
    <property type="entry name" value="NUDIX HYDROLASE DOMAIN-CONTAINING PROTEIN"/>
    <property type="match status" value="1"/>
</dbReference>
<organism evidence="4 5">
    <name type="scientific">Rubrobacter xylanophilus</name>
    <dbReference type="NCBI Taxonomy" id="49319"/>
    <lineage>
        <taxon>Bacteria</taxon>
        <taxon>Bacillati</taxon>
        <taxon>Actinomycetota</taxon>
        <taxon>Rubrobacteria</taxon>
        <taxon>Rubrobacterales</taxon>
        <taxon>Rubrobacteraceae</taxon>
        <taxon>Rubrobacter</taxon>
    </lineage>
</organism>